<reference evidence="1 2" key="1">
    <citation type="submission" date="2018-01" db="EMBL/GenBank/DDBJ databases">
        <title>Draft genome sequence of Sphaerisporangium sp. 7K107.</title>
        <authorList>
            <person name="Sahin N."/>
            <person name="Saygin H."/>
            <person name="Ay H."/>
        </authorList>
    </citation>
    <scope>NUCLEOTIDE SEQUENCE [LARGE SCALE GENOMIC DNA]</scope>
    <source>
        <strain evidence="1 2">7K107</strain>
    </source>
</reference>
<proteinExistence type="predicted"/>
<protein>
    <submittedName>
        <fullName evidence="1">Uncharacterized protein</fullName>
    </submittedName>
</protein>
<keyword evidence="2" id="KW-1185">Reference proteome</keyword>
<comment type="caution">
    <text evidence="1">The sequence shown here is derived from an EMBL/GenBank/DDBJ whole genome shotgun (WGS) entry which is preliminary data.</text>
</comment>
<evidence type="ECO:0000313" key="2">
    <source>
        <dbReference type="Proteomes" id="UP000248544"/>
    </source>
</evidence>
<accession>A0A2W2GRG7</accession>
<name>A0A2W2GRG7_9ACTN</name>
<organism evidence="1 2">
    <name type="scientific">Spongiactinospora gelatinilytica</name>
    <dbReference type="NCBI Taxonomy" id="2666298"/>
    <lineage>
        <taxon>Bacteria</taxon>
        <taxon>Bacillati</taxon>
        <taxon>Actinomycetota</taxon>
        <taxon>Actinomycetes</taxon>
        <taxon>Streptosporangiales</taxon>
        <taxon>Streptosporangiaceae</taxon>
        <taxon>Spongiactinospora</taxon>
    </lineage>
</organism>
<sequence length="179" mass="19687">MGGVMADARYLSWFEQWFGDADTLTWCSAASSRDVLAAYGMAAVPLETGRMTELMEWRLLAGHVGDRMLVVQTNGCPGDEVLDQLARFGPALSVQWSDTAPPAVTYLEEGQVVAAFDPFELEFNSVPDVGAVERWLAGTPAGRQMWEEDWALAVLFTAEALCGEAVDDVWVRRSHTVVR</sequence>
<dbReference type="AlphaFoldDB" id="A0A2W2GRG7"/>
<dbReference type="EMBL" id="POUA01000110">
    <property type="protein sequence ID" value="PZG45169.1"/>
    <property type="molecule type" value="Genomic_DNA"/>
</dbReference>
<dbReference type="Proteomes" id="UP000248544">
    <property type="component" value="Unassembled WGS sequence"/>
</dbReference>
<evidence type="ECO:0000313" key="1">
    <source>
        <dbReference type="EMBL" id="PZG45169.1"/>
    </source>
</evidence>
<gene>
    <name evidence="1" type="ORF">C1I98_15965</name>
</gene>